<protein>
    <submittedName>
        <fullName evidence="2">Uncharacterized protein</fullName>
    </submittedName>
</protein>
<proteinExistence type="predicted"/>
<dbReference type="Proteomes" id="UP001176941">
    <property type="component" value="Chromosome 28"/>
</dbReference>
<gene>
    <name evidence="2" type="ORF">MRATA1EN1_LOCUS17892</name>
</gene>
<organism evidence="2 3">
    <name type="scientific">Rangifer tarandus platyrhynchus</name>
    <name type="common">Svalbard reindeer</name>
    <dbReference type="NCBI Taxonomy" id="3082113"/>
    <lineage>
        <taxon>Eukaryota</taxon>
        <taxon>Metazoa</taxon>
        <taxon>Chordata</taxon>
        <taxon>Craniata</taxon>
        <taxon>Vertebrata</taxon>
        <taxon>Euteleostomi</taxon>
        <taxon>Mammalia</taxon>
        <taxon>Eutheria</taxon>
        <taxon>Laurasiatheria</taxon>
        <taxon>Artiodactyla</taxon>
        <taxon>Ruminantia</taxon>
        <taxon>Pecora</taxon>
        <taxon>Cervidae</taxon>
        <taxon>Odocoileinae</taxon>
        <taxon>Rangifer</taxon>
    </lineage>
</organism>
<evidence type="ECO:0000313" key="2">
    <source>
        <dbReference type="EMBL" id="CAI9168930.1"/>
    </source>
</evidence>
<feature type="region of interest" description="Disordered" evidence="1">
    <location>
        <begin position="1"/>
        <end position="71"/>
    </location>
</feature>
<sequence length="129" mass="13592">MPARGTSPGAWKLGPQGPVPPPAPTRRGDPSRVPEGASIRGPASARTKGCLYPRSQTSGLSSAAKTPDHFASGSSRLAWVGTAARPARPCPPRSEACVARGAQPSPLRRDLLPYAGEWVRRPRRAIHSL</sequence>
<reference evidence="2" key="1">
    <citation type="submission" date="2023-04" db="EMBL/GenBank/DDBJ databases">
        <authorList>
            <consortium name="ELIXIR-Norway"/>
        </authorList>
    </citation>
    <scope>NUCLEOTIDE SEQUENCE [LARGE SCALE GENOMIC DNA]</scope>
</reference>
<accession>A0ABN8Z4Z9</accession>
<dbReference type="EMBL" id="OX459964">
    <property type="protein sequence ID" value="CAI9168930.1"/>
    <property type="molecule type" value="Genomic_DNA"/>
</dbReference>
<evidence type="ECO:0000256" key="1">
    <source>
        <dbReference type="SAM" id="MobiDB-lite"/>
    </source>
</evidence>
<keyword evidence="3" id="KW-1185">Reference proteome</keyword>
<evidence type="ECO:0000313" key="3">
    <source>
        <dbReference type="Proteomes" id="UP001176941"/>
    </source>
</evidence>
<feature type="compositionally biased region" description="Polar residues" evidence="1">
    <location>
        <begin position="54"/>
        <end position="64"/>
    </location>
</feature>
<name>A0ABN8Z4Z9_RANTA</name>